<protein>
    <submittedName>
        <fullName evidence="14">Dihydrolipoyl dehydrogenase</fullName>
    </submittedName>
</protein>
<dbReference type="InterPro" id="IPR001100">
    <property type="entry name" value="Pyr_nuc-diS_OxRdtase"/>
</dbReference>
<dbReference type="RefSeq" id="WP_187721448.1">
    <property type="nucleotide sequence ID" value="NZ_BAABBL010000001.1"/>
</dbReference>
<dbReference type="Proteomes" id="UP000516117">
    <property type="component" value="Chromosome"/>
</dbReference>
<keyword evidence="6" id="KW-1015">Disulfide bond</keyword>
<evidence type="ECO:0000313" key="15">
    <source>
        <dbReference type="Proteomes" id="UP000516117"/>
    </source>
</evidence>
<proteinExistence type="inferred from homology"/>
<dbReference type="PIRSF" id="PIRSF000350">
    <property type="entry name" value="Mercury_reductase_MerA"/>
    <property type="match status" value="1"/>
</dbReference>
<dbReference type="GO" id="GO:0050660">
    <property type="term" value="F:flavin adenine dinucleotide binding"/>
    <property type="evidence" value="ECO:0007669"/>
    <property type="project" value="TreeGrafter"/>
</dbReference>
<feature type="disulfide bond" description="Redox-active" evidence="10">
    <location>
        <begin position="41"/>
        <end position="46"/>
    </location>
</feature>
<dbReference type="InterPro" id="IPR004099">
    <property type="entry name" value="Pyr_nucl-diS_OxRdtase_dimer"/>
</dbReference>
<evidence type="ECO:0000256" key="7">
    <source>
        <dbReference type="ARBA" id="ARBA00023284"/>
    </source>
</evidence>
<keyword evidence="7 11" id="KW-0676">Redox-active center</keyword>
<gene>
    <name evidence="14" type="ORF">H9L22_02405</name>
</gene>
<feature type="binding site" evidence="9">
    <location>
        <position position="50"/>
    </location>
    <ligand>
        <name>FAD</name>
        <dbReference type="ChEBI" id="CHEBI:57692"/>
    </ligand>
</feature>
<dbReference type="EMBL" id="CP060789">
    <property type="protein sequence ID" value="QNP56338.1"/>
    <property type="molecule type" value="Genomic_DNA"/>
</dbReference>
<feature type="binding site" evidence="9">
    <location>
        <position position="113"/>
    </location>
    <ligand>
        <name>FAD</name>
        <dbReference type="ChEBI" id="CHEBI:57692"/>
    </ligand>
</feature>
<keyword evidence="2 11" id="KW-0285">Flavoprotein</keyword>
<keyword evidence="5 9" id="KW-0520">NAD</keyword>
<dbReference type="Gene3D" id="3.30.390.30">
    <property type="match status" value="1"/>
</dbReference>
<dbReference type="Gene3D" id="3.50.50.60">
    <property type="entry name" value="FAD/NAD(P)-binding domain"/>
    <property type="match status" value="2"/>
</dbReference>
<evidence type="ECO:0000256" key="11">
    <source>
        <dbReference type="RuleBase" id="RU003691"/>
    </source>
</evidence>
<evidence type="ECO:0000313" key="14">
    <source>
        <dbReference type="EMBL" id="QNP56338.1"/>
    </source>
</evidence>
<feature type="binding site" evidence="9">
    <location>
        <position position="199"/>
    </location>
    <ligand>
        <name>NAD(+)</name>
        <dbReference type="ChEBI" id="CHEBI:57540"/>
    </ligand>
</feature>
<keyword evidence="15" id="KW-1185">Reference proteome</keyword>
<dbReference type="Pfam" id="PF02852">
    <property type="entry name" value="Pyr_redox_dim"/>
    <property type="match status" value="1"/>
</dbReference>
<dbReference type="InterPro" id="IPR036188">
    <property type="entry name" value="FAD/NAD-bd_sf"/>
</dbReference>
<reference evidence="14 15" key="1">
    <citation type="submission" date="2020-08" db="EMBL/GenBank/DDBJ databases">
        <title>Genome sequence of Tessaracoccus defluvii JCM 17540T.</title>
        <authorList>
            <person name="Hyun D.-W."/>
            <person name="Bae J.-W."/>
        </authorList>
    </citation>
    <scope>NUCLEOTIDE SEQUENCE [LARGE SCALE GENOMIC DNA]</scope>
    <source>
        <strain evidence="14 15">JCM 17540</strain>
    </source>
</reference>
<comment type="similarity">
    <text evidence="1 11">Belongs to the class-I pyridine nucleotide-disulfide oxidoreductase family.</text>
</comment>
<dbReference type="PROSITE" id="PS00076">
    <property type="entry name" value="PYRIDINE_REDOX_1"/>
    <property type="match status" value="1"/>
</dbReference>
<dbReference type="AlphaFoldDB" id="A0A7H0H722"/>
<feature type="domain" description="FAD/NAD(P)-binding" evidence="13">
    <location>
        <begin position="4"/>
        <end position="318"/>
    </location>
</feature>
<dbReference type="InterPro" id="IPR023753">
    <property type="entry name" value="FAD/NAD-binding_dom"/>
</dbReference>
<dbReference type="PRINTS" id="PR00368">
    <property type="entry name" value="FADPNR"/>
</dbReference>
<feature type="domain" description="Pyridine nucleotide-disulphide oxidoreductase dimerisation" evidence="12">
    <location>
        <begin position="344"/>
        <end position="452"/>
    </location>
</feature>
<evidence type="ECO:0000256" key="2">
    <source>
        <dbReference type="ARBA" id="ARBA00022630"/>
    </source>
</evidence>
<keyword evidence="3 9" id="KW-0274">FAD</keyword>
<dbReference type="GO" id="GO:0006103">
    <property type="term" value="P:2-oxoglutarate metabolic process"/>
    <property type="evidence" value="ECO:0007669"/>
    <property type="project" value="TreeGrafter"/>
</dbReference>
<keyword evidence="9" id="KW-0547">Nucleotide-binding</keyword>
<dbReference type="InterPro" id="IPR016156">
    <property type="entry name" value="FAD/NAD-linked_Rdtase_dimer_sf"/>
</dbReference>
<comment type="cofactor">
    <cofactor evidence="9">
        <name>FAD</name>
        <dbReference type="ChEBI" id="CHEBI:57692"/>
    </cofactor>
    <text evidence="9">Binds 1 FAD per subunit.</text>
</comment>
<feature type="binding site" evidence="9">
    <location>
        <position position="303"/>
    </location>
    <ligand>
        <name>FAD</name>
        <dbReference type="ChEBI" id="CHEBI:57692"/>
    </ligand>
</feature>
<evidence type="ECO:0000256" key="4">
    <source>
        <dbReference type="ARBA" id="ARBA00023002"/>
    </source>
</evidence>
<feature type="binding site" evidence="9">
    <location>
        <begin position="176"/>
        <end position="183"/>
    </location>
    <ligand>
        <name>NAD(+)</name>
        <dbReference type="ChEBI" id="CHEBI:57540"/>
    </ligand>
</feature>
<dbReference type="SUPFAM" id="SSF51905">
    <property type="entry name" value="FAD/NAD(P)-binding domain"/>
    <property type="match status" value="1"/>
</dbReference>
<sequence length="465" mass="47978">MPDFDVVILGAGSAGYSCALRAAQLGLSVALVDDTPVGGTCLHRGCIPTKAWLHAAEVRRTVVTAAAFGIAATLEGADAAGVRGYADSVVDQLHRGLRGLLAGRGVTTVAARGRLVTDGAGPAILADGELYRGGAVVIATGASPITLGLGIDGKRLLTSEDALRLDTLPRRAIVLGGGVIGVEFASLWRDLGVEVVLVEAAERLLLGEEPGHSRILTKELRARGVDVRLGAALEDVTATDDAVTARLGDETLTADVLLVAVGRRPATQGLGLEDAGITLGDSGHVQVDERLRTSARGVWAAGDVVAGPQLAHRGYAHGIFLAEQIAHLRGRLPVRPTLPADRDMPRITYSSLQLASVGLTAAEAGQDAQVVDYRLGGNGRALLLRSPGERESGVVRLVRRPDGPIVGVHLIGDNVAELVAEGALLVGWQATPDDVAGIVHAHPTLGESIAEANWALAGRGLHTPA</sequence>
<dbReference type="PANTHER" id="PTHR22912:SF217">
    <property type="entry name" value="DIHYDROLIPOYL DEHYDROGENASE"/>
    <property type="match status" value="1"/>
</dbReference>
<dbReference type="Pfam" id="PF07992">
    <property type="entry name" value="Pyr_redox_2"/>
    <property type="match status" value="1"/>
</dbReference>
<evidence type="ECO:0000256" key="1">
    <source>
        <dbReference type="ARBA" id="ARBA00007532"/>
    </source>
</evidence>
<feature type="binding site" evidence="9">
    <location>
        <position position="262"/>
    </location>
    <ligand>
        <name>NAD(+)</name>
        <dbReference type="ChEBI" id="CHEBI:57540"/>
    </ligand>
</feature>
<evidence type="ECO:0000256" key="9">
    <source>
        <dbReference type="PIRSR" id="PIRSR000350-3"/>
    </source>
</evidence>
<accession>A0A7H0H722</accession>
<evidence type="ECO:0000256" key="10">
    <source>
        <dbReference type="PIRSR" id="PIRSR000350-4"/>
    </source>
</evidence>
<evidence type="ECO:0000259" key="12">
    <source>
        <dbReference type="Pfam" id="PF02852"/>
    </source>
</evidence>
<dbReference type="KEGG" id="tdf:H9L22_02405"/>
<evidence type="ECO:0000259" key="13">
    <source>
        <dbReference type="Pfam" id="PF07992"/>
    </source>
</evidence>
<evidence type="ECO:0000256" key="5">
    <source>
        <dbReference type="ARBA" id="ARBA00023027"/>
    </source>
</evidence>
<keyword evidence="4 11" id="KW-0560">Oxidoreductase</keyword>
<dbReference type="InterPro" id="IPR012999">
    <property type="entry name" value="Pyr_OxRdtase_I_AS"/>
</dbReference>
<evidence type="ECO:0000256" key="6">
    <source>
        <dbReference type="ARBA" id="ARBA00023157"/>
    </source>
</evidence>
<dbReference type="SUPFAM" id="SSF55424">
    <property type="entry name" value="FAD/NAD-linked reductases, dimerisation (C-terminal) domain"/>
    <property type="match status" value="1"/>
</dbReference>
<dbReference type="GO" id="GO:0004148">
    <property type="term" value="F:dihydrolipoyl dehydrogenase (NADH) activity"/>
    <property type="evidence" value="ECO:0007669"/>
    <property type="project" value="TreeGrafter"/>
</dbReference>
<evidence type="ECO:0000256" key="3">
    <source>
        <dbReference type="ARBA" id="ARBA00022827"/>
    </source>
</evidence>
<evidence type="ECO:0000256" key="8">
    <source>
        <dbReference type="PIRSR" id="PIRSR000350-2"/>
    </source>
</evidence>
<organism evidence="14 15">
    <name type="scientific">Tessaracoccus defluvii</name>
    <dbReference type="NCBI Taxonomy" id="1285901"/>
    <lineage>
        <taxon>Bacteria</taxon>
        <taxon>Bacillati</taxon>
        <taxon>Actinomycetota</taxon>
        <taxon>Actinomycetes</taxon>
        <taxon>Propionibacteriales</taxon>
        <taxon>Propionibacteriaceae</taxon>
        <taxon>Tessaracoccus</taxon>
    </lineage>
</organism>
<feature type="active site" description="Proton acceptor" evidence="8">
    <location>
        <position position="442"/>
    </location>
</feature>
<dbReference type="InterPro" id="IPR050151">
    <property type="entry name" value="Class-I_Pyr_Nuc-Dis_Oxidored"/>
</dbReference>
<dbReference type="PANTHER" id="PTHR22912">
    <property type="entry name" value="DISULFIDE OXIDOREDUCTASE"/>
    <property type="match status" value="1"/>
</dbReference>
<name>A0A7H0H722_9ACTN</name>
<dbReference type="PRINTS" id="PR00411">
    <property type="entry name" value="PNDRDTASEI"/>
</dbReference>